<dbReference type="OrthoDB" id="7392499at2759"/>
<keyword evidence="4" id="KW-1185">Reference proteome</keyword>
<dbReference type="PANTHER" id="PTHR12598">
    <property type="entry name" value="COPPER HOMEOSTASIS PROTEIN CUTC"/>
    <property type="match status" value="1"/>
</dbReference>
<dbReference type="Pfam" id="PF03932">
    <property type="entry name" value="CutC"/>
    <property type="match status" value="1"/>
</dbReference>
<protein>
    <recommendedName>
        <fullName evidence="2">Copper homeostasis protein cutC homolog</fullName>
    </recommendedName>
</protein>
<dbReference type="HAMAP" id="MF_00795">
    <property type="entry name" value="CutC"/>
    <property type="match status" value="1"/>
</dbReference>
<comment type="caution">
    <text evidence="3">The sequence shown here is derived from an EMBL/GenBank/DDBJ whole genome shotgun (WGS) entry which is preliminary data.</text>
</comment>
<dbReference type="Gene3D" id="3.20.20.380">
    <property type="entry name" value="Copper homeostasis (CutC) domain"/>
    <property type="match status" value="1"/>
</dbReference>
<organism evidence="3 4">
    <name type="scientific">Panaeolus cyanescens</name>
    <dbReference type="NCBI Taxonomy" id="181874"/>
    <lineage>
        <taxon>Eukaryota</taxon>
        <taxon>Fungi</taxon>
        <taxon>Dikarya</taxon>
        <taxon>Basidiomycota</taxon>
        <taxon>Agaricomycotina</taxon>
        <taxon>Agaricomycetes</taxon>
        <taxon>Agaricomycetidae</taxon>
        <taxon>Agaricales</taxon>
        <taxon>Agaricineae</taxon>
        <taxon>Galeropsidaceae</taxon>
        <taxon>Panaeolus</taxon>
    </lineage>
</organism>
<evidence type="ECO:0000256" key="1">
    <source>
        <dbReference type="ARBA" id="ARBA00007768"/>
    </source>
</evidence>
<dbReference type="InParanoid" id="A0A409YFY9"/>
<evidence type="ECO:0000313" key="4">
    <source>
        <dbReference type="Proteomes" id="UP000284842"/>
    </source>
</evidence>
<reference evidence="3 4" key="1">
    <citation type="journal article" date="2018" name="Evol. Lett.">
        <title>Horizontal gene cluster transfer increased hallucinogenic mushroom diversity.</title>
        <authorList>
            <person name="Reynolds H.T."/>
            <person name="Vijayakumar V."/>
            <person name="Gluck-Thaler E."/>
            <person name="Korotkin H.B."/>
            <person name="Matheny P.B."/>
            <person name="Slot J.C."/>
        </authorList>
    </citation>
    <scope>NUCLEOTIDE SEQUENCE [LARGE SCALE GENOMIC DNA]</scope>
    <source>
        <strain evidence="3 4">2629</strain>
    </source>
</reference>
<proteinExistence type="inferred from homology"/>
<comment type="similarity">
    <text evidence="1">Belongs to the CutC family.</text>
</comment>
<dbReference type="InterPro" id="IPR005627">
    <property type="entry name" value="CutC-like"/>
</dbReference>
<dbReference type="SUPFAM" id="SSF110395">
    <property type="entry name" value="CutC-like"/>
    <property type="match status" value="1"/>
</dbReference>
<dbReference type="InterPro" id="IPR036822">
    <property type="entry name" value="CutC-like_dom_sf"/>
</dbReference>
<dbReference type="STRING" id="181874.A0A409YFY9"/>
<dbReference type="Proteomes" id="UP000284842">
    <property type="component" value="Unassembled WGS sequence"/>
</dbReference>
<dbReference type="EMBL" id="NHTK01001202">
    <property type="protein sequence ID" value="PPR01930.1"/>
    <property type="molecule type" value="Genomic_DNA"/>
</dbReference>
<evidence type="ECO:0000313" key="3">
    <source>
        <dbReference type="EMBL" id="PPR01930.1"/>
    </source>
</evidence>
<dbReference type="AlphaFoldDB" id="A0A409YFY9"/>
<sequence length="275" mass="29870">MSGPAAQSLLIEVCVDSVESAIAAVKGGADRLEICSNLGIGGGTTPSFGLVTAIQKAVDIQLMIMVRPRVGDFVYSKNEIEVILNDIKLFKQLEGLRGFVVGALTPDGRVDIESMKKIVDEILPLEVSFHRAFDMTRSAKEALQDISDIGGIARVLTSGHKSKAIDGLSTLESLFKQRKELVDDDVWGLTIMPGSGVNASTIPILFKQLVPLGLKEIHLSGGEWISSSTKYKRSGLGMGASSDTEWQVWRTKEAAIKEARRVADELWNDLRDRST</sequence>
<dbReference type="GO" id="GO:0005507">
    <property type="term" value="F:copper ion binding"/>
    <property type="evidence" value="ECO:0007669"/>
    <property type="project" value="TreeGrafter"/>
</dbReference>
<accession>A0A409YFY9</accession>
<gene>
    <name evidence="3" type="ORF">CVT24_001269</name>
</gene>
<dbReference type="PANTHER" id="PTHR12598:SF0">
    <property type="entry name" value="COPPER HOMEOSTASIS PROTEIN CUTC HOMOLOG"/>
    <property type="match status" value="1"/>
</dbReference>
<name>A0A409YFY9_9AGAR</name>
<evidence type="ECO:0000256" key="2">
    <source>
        <dbReference type="ARBA" id="ARBA00019014"/>
    </source>
</evidence>